<organism evidence="1">
    <name type="scientific">marine sediment metagenome</name>
    <dbReference type="NCBI Taxonomy" id="412755"/>
    <lineage>
        <taxon>unclassified sequences</taxon>
        <taxon>metagenomes</taxon>
        <taxon>ecological metagenomes</taxon>
    </lineage>
</organism>
<comment type="caution">
    <text evidence="1">The sequence shown here is derived from an EMBL/GenBank/DDBJ whole genome shotgun (WGS) entry which is preliminary data.</text>
</comment>
<evidence type="ECO:0000313" key="1">
    <source>
        <dbReference type="EMBL" id="GAG25416.1"/>
    </source>
</evidence>
<gene>
    <name evidence="1" type="ORF">S01H1_53600</name>
</gene>
<accession>X0XKB4</accession>
<proteinExistence type="predicted"/>
<dbReference type="AlphaFoldDB" id="X0XKB4"/>
<name>X0XKB4_9ZZZZ</name>
<reference evidence="1" key="1">
    <citation type="journal article" date="2014" name="Front. Microbiol.">
        <title>High frequency of phylogenetically diverse reductive dehalogenase-homologous genes in deep subseafloor sedimentary metagenomes.</title>
        <authorList>
            <person name="Kawai M."/>
            <person name="Futagami T."/>
            <person name="Toyoda A."/>
            <person name="Takaki Y."/>
            <person name="Nishi S."/>
            <person name="Hori S."/>
            <person name="Arai W."/>
            <person name="Tsubouchi T."/>
            <person name="Morono Y."/>
            <person name="Uchiyama I."/>
            <person name="Ito T."/>
            <person name="Fujiyama A."/>
            <person name="Inagaki F."/>
            <person name="Takami H."/>
        </authorList>
    </citation>
    <scope>NUCLEOTIDE SEQUENCE</scope>
    <source>
        <strain evidence="1">Expedition CK06-06</strain>
    </source>
</reference>
<dbReference type="EMBL" id="BARS01034717">
    <property type="protein sequence ID" value="GAG25416.1"/>
    <property type="molecule type" value="Genomic_DNA"/>
</dbReference>
<feature type="non-terminal residue" evidence="1">
    <location>
        <position position="36"/>
    </location>
</feature>
<protein>
    <submittedName>
        <fullName evidence="1">Uncharacterized protein</fullName>
    </submittedName>
</protein>
<sequence length="36" mass="3739">MSATGTSRRYVPSVILFLAIVVALACPPRPAGAQKP</sequence>